<sequence length="460" mass="52755">MRITKKRIENFKAVLLNILVVTSLFLTWQIWTFEPDYQKETDPKEASPVGVEDVDINQVVKPNQIVYHKNNQHFTSFNSETISPFYTTFISGTKIKSLTMENNLKSVREMDNSVELIFPTLLSNNVLKKLISVPKADIPLEKFDRIIIPSVATGKNNEIIFLNTSRELGMRAAVEVSSGMEKWYEDNFATSDIKNALTEEQVIRAKAFQVKEDLPVFYIPIQTQVIPTYEVSTDELANEQNFIEALFPEQDRVEKSSFNIKTVYTDGSRDLTFLENKYMVFKNLPSTTGRYVDNEAPILNAYGFINKHFGFRINDFSEEDYLLSEWASSSKTETDQMTFRLNTEGYPVFSSSSEDLDEINVVVKNNEVSTYTRMLKNIQYANPIDERPLPGYDEVLSLLSEESFKQSEITNITIGFTIDRSLNQSQEFSLVPQWYIKLNQAWTPIQSLSNEQGGVAFGLE</sequence>
<organism evidence="3 4">
    <name type="scientific">Guptibacillus hwajinpoensis</name>
    <dbReference type="NCBI Taxonomy" id="208199"/>
    <lineage>
        <taxon>Bacteria</taxon>
        <taxon>Bacillati</taxon>
        <taxon>Bacillota</taxon>
        <taxon>Bacilli</taxon>
        <taxon>Bacillales</taxon>
        <taxon>Guptibacillaceae</taxon>
        <taxon>Guptibacillus</taxon>
    </lineage>
</organism>
<reference evidence="3 4" key="1">
    <citation type="submission" date="2019-04" db="EMBL/GenBank/DDBJ databases">
        <title>Genome sequence of Bacillus hwajinpoensis strain Y2.</title>
        <authorList>
            <person name="Fair J.L."/>
            <person name="Maclea K.S."/>
        </authorList>
    </citation>
    <scope>NUCLEOTIDE SEQUENCE [LARGE SCALE GENOMIC DNA]</scope>
    <source>
        <strain evidence="3 4">Y2</strain>
    </source>
</reference>
<gene>
    <name evidence="3" type="ORF">FBF83_18610</name>
</gene>
<evidence type="ECO:0000256" key="1">
    <source>
        <dbReference type="SAM" id="Phobius"/>
    </source>
</evidence>
<dbReference type="InterPro" id="IPR009996">
    <property type="entry name" value="YycH"/>
</dbReference>
<comment type="caution">
    <text evidence="3">The sequence shown here is derived from an EMBL/GenBank/DDBJ whole genome shotgun (WGS) entry which is preliminary data.</text>
</comment>
<keyword evidence="1" id="KW-1133">Transmembrane helix</keyword>
<dbReference type="Gene3D" id="3.30.310.160">
    <property type="entry name" value="YycH protein, domain 2"/>
    <property type="match status" value="1"/>
</dbReference>
<dbReference type="InterPro" id="IPR042274">
    <property type="entry name" value="YycH/YycI_2"/>
</dbReference>
<evidence type="ECO:0000313" key="4">
    <source>
        <dbReference type="Proteomes" id="UP000310541"/>
    </source>
</evidence>
<dbReference type="AlphaFoldDB" id="A0A4U1MCC1"/>
<name>A0A4U1MCC1_9BACL</name>
<dbReference type="CDD" id="cd15787">
    <property type="entry name" value="YycH_N"/>
    <property type="match status" value="1"/>
</dbReference>
<dbReference type="EMBL" id="SWFM01000008">
    <property type="protein sequence ID" value="TKD67680.1"/>
    <property type="molecule type" value="Genomic_DNA"/>
</dbReference>
<dbReference type="RefSeq" id="WP_136948653.1">
    <property type="nucleotide sequence ID" value="NZ_SWFM01000008.1"/>
</dbReference>
<evidence type="ECO:0000259" key="2">
    <source>
        <dbReference type="Pfam" id="PF07435"/>
    </source>
</evidence>
<dbReference type="Pfam" id="PF07435">
    <property type="entry name" value="YycH"/>
    <property type="match status" value="1"/>
</dbReference>
<dbReference type="OrthoDB" id="2382185at2"/>
<feature type="domain" description="Regulatory protein YycH" evidence="2">
    <location>
        <begin position="9"/>
        <end position="451"/>
    </location>
</feature>
<proteinExistence type="predicted"/>
<keyword evidence="1" id="KW-0472">Membrane</keyword>
<protein>
    <recommendedName>
        <fullName evidence="2">Regulatory protein YycH domain-containing protein</fullName>
    </recommendedName>
</protein>
<dbReference type="Proteomes" id="UP000310541">
    <property type="component" value="Unassembled WGS sequence"/>
</dbReference>
<evidence type="ECO:0000313" key="3">
    <source>
        <dbReference type="EMBL" id="TKD67680.1"/>
    </source>
</evidence>
<accession>A0A4U1MCC1</accession>
<feature type="transmembrane region" description="Helical" evidence="1">
    <location>
        <begin position="12"/>
        <end position="31"/>
    </location>
</feature>
<keyword evidence="1" id="KW-0812">Transmembrane</keyword>